<name>A0A0H1BX31_9EURO</name>
<sequence>MTNPPLSCCHASKQGCVCAAQAKCSCGKQQALHCSCEKAKTENDTSGPRCSCR</sequence>
<dbReference type="PANTHER" id="PTHR40620:SF1">
    <property type="entry name" value="RESISTANCE PROTEIN CRD2, PUTATIVE (AFU_ORTHOLOGUE AFUA_4G04318)-RELATED"/>
    <property type="match status" value="1"/>
</dbReference>
<comment type="caution">
    <text evidence="2">The sequence shown here is derived from an EMBL/GenBank/DDBJ whole genome shotgun (WGS) entry which is preliminary data.</text>
</comment>
<protein>
    <recommendedName>
        <fullName evidence="1">DUF7871 domain-containing protein</fullName>
    </recommendedName>
</protein>
<dbReference type="AlphaFoldDB" id="A0A0H1BX31"/>
<keyword evidence="3" id="KW-1185">Reference proteome</keyword>
<evidence type="ECO:0000259" key="1">
    <source>
        <dbReference type="Pfam" id="PF25277"/>
    </source>
</evidence>
<dbReference type="InterPro" id="IPR057193">
    <property type="entry name" value="DUF7871"/>
</dbReference>
<dbReference type="OrthoDB" id="4140664at2759"/>
<feature type="non-terminal residue" evidence="2">
    <location>
        <position position="53"/>
    </location>
</feature>
<dbReference type="Pfam" id="PF25277">
    <property type="entry name" value="DUF7871"/>
    <property type="match status" value="1"/>
</dbReference>
<proteinExistence type="predicted"/>
<dbReference type="Proteomes" id="UP000053573">
    <property type="component" value="Unassembled WGS sequence"/>
</dbReference>
<evidence type="ECO:0000313" key="3">
    <source>
        <dbReference type="Proteomes" id="UP000053573"/>
    </source>
</evidence>
<gene>
    <name evidence="2" type="ORF">EMPG_09389</name>
</gene>
<feature type="domain" description="DUF7871" evidence="1">
    <location>
        <begin position="5"/>
        <end position="53"/>
    </location>
</feature>
<reference evidence="3" key="1">
    <citation type="journal article" date="2015" name="PLoS Genet.">
        <title>The dynamic genome and transcriptome of the human fungal pathogen Blastomyces and close relative Emmonsia.</title>
        <authorList>
            <person name="Munoz J.F."/>
            <person name="Gauthier G.M."/>
            <person name="Desjardins C.A."/>
            <person name="Gallo J.E."/>
            <person name="Holder J."/>
            <person name="Sullivan T.D."/>
            <person name="Marty A.J."/>
            <person name="Carmen J.C."/>
            <person name="Chen Z."/>
            <person name="Ding L."/>
            <person name="Gujja S."/>
            <person name="Magrini V."/>
            <person name="Misas E."/>
            <person name="Mitreva M."/>
            <person name="Priest M."/>
            <person name="Saif S."/>
            <person name="Whiston E.A."/>
            <person name="Young S."/>
            <person name="Zeng Q."/>
            <person name="Goldman W.E."/>
            <person name="Mardis E.R."/>
            <person name="Taylor J.W."/>
            <person name="McEwen J.G."/>
            <person name="Clay O.K."/>
            <person name="Klein B.S."/>
            <person name="Cuomo C.A."/>
        </authorList>
    </citation>
    <scope>NUCLEOTIDE SEQUENCE [LARGE SCALE GENOMIC DNA]</scope>
    <source>
        <strain evidence="3">UAMH 139</strain>
    </source>
</reference>
<accession>A0A0H1BX31</accession>
<dbReference type="EMBL" id="LDEV01000202">
    <property type="protein sequence ID" value="KLJ13631.1"/>
    <property type="molecule type" value="Genomic_DNA"/>
</dbReference>
<organism evidence="2 3">
    <name type="scientific">Blastomyces silverae</name>
    <dbReference type="NCBI Taxonomy" id="2060906"/>
    <lineage>
        <taxon>Eukaryota</taxon>
        <taxon>Fungi</taxon>
        <taxon>Dikarya</taxon>
        <taxon>Ascomycota</taxon>
        <taxon>Pezizomycotina</taxon>
        <taxon>Eurotiomycetes</taxon>
        <taxon>Eurotiomycetidae</taxon>
        <taxon>Onygenales</taxon>
        <taxon>Ajellomycetaceae</taxon>
        <taxon>Blastomyces</taxon>
    </lineage>
</organism>
<dbReference type="PANTHER" id="PTHR40620">
    <property type="entry name" value="RESISTANCE PROTEIN CRD2, PUTATIVE (AFU_ORTHOLOGUE AFUA_4G04318)-RELATED"/>
    <property type="match status" value="1"/>
</dbReference>
<evidence type="ECO:0000313" key="2">
    <source>
        <dbReference type="EMBL" id="KLJ13631.1"/>
    </source>
</evidence>